<dbReference type="InterPro" id="IPR011545">
    <property type="entry name" value="DEAD/DEAH_box_helicase_dom"/>
</dbReference>
<dbReference type="GO" id="GO:0005829">
    <property type="term" value="C:cytosol"/>
    <property type="evidence" value="ECO:0007669"/>
    <property type="project" value="TreeGrafter"/>
</dbReference>
<dbReference type="PROSITE" id="PS00039">
    <property type="entry name" value="DEAD_ATP_HELICASE"/>
    <property type="match status" value="1"/>
</dbReference>
<evidence type="ECO:0000259" key="8">
    <source>
        <dbReference type="PROSITE" id="PS51192"/>
    </source>
</evidence>
<reference evidence="10 11" key="1">
    <citation type="submission" date="2019-11" db="EMBL/GenBank/DDBJ databases">
        <authorList>
            <person name="Im W.T."/>
        </authorList>
    </citation>
    <scope>NUCLEOTIDE SEQUENCE [LARGE SCALE GENOMIC DNA]</scope>
    <source>
        <strain evidence="10 11">SB-02</strain>
    </source>
</reference>
<dbReference type="Pfam" id="PF00270">
    <property type="entry name" value="DEAD"/>
    <property type="match status" value="1"/>
</dbReference>
<dbReference type="GO" id="GO:0016787">
    <property type="term" value="F:hydrolase activity"/>
    <property type="evidence" value="ECO:0007669"/>
    <property type="project" value="UniProtKB-KW"/>
</dbReference>
<gene>
    <name evidence="10" type="ORF">GLV81_18765</name>
</gene>
<dbReference type="AlphaFoldDB" id="A0A6I6GCC9"/>
<dbReference type="PANTHER" id="PTHR47959:SF13">
    <property type="entry name" value="ATP-DEPENDENT RNA HELICASE RHLE"/>
    <property type="match status" value="1"/>
</dbReference>
<dbReference type="RefSeq" id="WP_157480809.1">
    <property type="nucleotide sequence ID" value="NZ_CP046566.1"/>
</dbReference>
<dbReference type="InterPro" id="IPR000629">
    <property type="entry name" value="RNA-helicase_DEAD-box_CS"/>
</dbReference>
<protein>
    <submittedName>
        <fullName evidence="10">DEAD/DEAH box helicase</fullName>
    </submittedName>
</protein>
<dbReference type="PANTHER" id="PTHR47959">
    <property type="entry name" value="ATP-DEPENDENT RNA HELICASE RHLE-RELATED"/>
    <property type="match status" value="1"/>
</dbReference>
<dbReference type="CDD" id="cd00268">
    <property type="entry name" value="DEADc"/>
    <property type="match status" value="1"/>
</dbReference>
<name>A0A6I6GCC9_9BACT</name>
<comment type="similarity">
    <text evidence="5 6">Belongs to the DEAD box helicase family.</text>
</comment>
<feature type="region of interest" description="Disordered" evidence="7">
    <location>
        <begin position="351"/>
        <end position="428"/>
    </location>
</feature>
<sequence length="428" mass="46924">MGYQNATPVQEQVIPLIMEGRDLIASAQTGTGKTAAFLLPIIHKLLTEPRDHHSVNCLVIVPTRELAVQISQALEGMSYFTDIGGIPVYGGGDGDLFSQEKKALSTGADIIICTPGRMIAHLNMGYVKLHGLKYLVLDEADRMLDMGFHGDILRIINYLPKERQNLLFSATMPPKIRDLAKKILHDPAEINIAISKPPEKIKQGAFIVYDEQKIKLVTLLLRTTPYRLAIVFCSSKESVKRLTFDLKKAHLKVAEIHSDLEQQEREHVLLDYRNEKIKILVATDIMSRGIDIDIIDLVINYDVPHDGEDYVHRIGRTARAERDGTAFTLVNPRDQRKFAGIEKLLEKEVPKLPLPSDLGPAPEWKPFERREGGFGGGRGGGGKKPFRGDGKGRPQGGGGRPGGKPGGGKPGGFRPKPGGGGGPKPPQA</sequence>
<keyword evidence="2 6" id="KW-0378">Hydrolase</keyword>
<evidence type="ECO:0000256" key="1">
    <source>
        <dbReference type="ARBA" id="ARBA00022741"/>
    </source>
</evidence>
<evidence type="ECO:0000313" key="10">
    <source>
        <dbReference type="EMBL" id="QGW30124.1"/>
    </source>
</evidence>
<feature type="domain" description="Helicase C-terminal" evidence="9">
    <location>
        <begin position="215"/>
        <end position="360"/>
    </location>
</feature>
<evidence type="ECO:0000313" key="11">
    <source>
        <dbReference type="Proteomes" id="UP000426027"/>
    </source>
</evidence>
<evidence type="ECO:0000259" key="9">
    <source>
        <dbReference type="PROSITE" id="PS51194"/>
    </source>
</evidence>
<keyword evidence="3 6" id="KW-0347">Helicase</keyword>
<feature type="domain" description="Helicase ATP-binding" evidence="8">
    <location>
        <begin position="14"/>
        <end position="190"/>
    </location>
</feature>
<evidence type="ECO:0000256" key="7">
    <source>
        <dbReference type="SAM" id="MobiDB-lite"/>
    </source>
</evidence>
<dbReference type="EMBL" id="CP046566">
    <property type="protein sequence ID" value="QGW30124.1"/>
    <property type="molecule type" value="Genomic_DNA"/>
</dbReference>
<dbReference type="KEGG" id="fls:GLV81_18765"/>
<dbReference type="SMART" id="SM00490">
    <property type="entry name" value="HELICc"/>
    <property type="match status" value="1"/>
</dbReference>
<evidence type="ECO:0000256" key="5">
    <source>
        <dbReference type="ARBA" id="ARBA00038437"/>
    </source>
</evidence>
<keyword evidence="11" id="KW-1185">Reference proteome</keyword>
<feature type="compositionally biased region" description="Gly residues" evidence="7">
    <location>
        <begin position="393"/>
        <end position="422"/>
    </location>
</feature>
<feature type="compositionally biased region" description="Gly residues" evidence="7">
    <location>
        <begin position="373"/>
        <end position="383"/>
    </location>
</feature>
<organism evidence="10 11">
    <name type="scientific">Phnomibacter ginsenosidimutans</name>
    <dbReference type="NCBI Taxonomy" id="2676868"/>
    <lineage>
        <taxon>Bacteria</taxon>
        <taxon>Pseudomonadati</taxon>
        <taxon>Bacteroidota</taxon>
        <taxon>Chitinophagia</taxon>
        <taxon>Chitinophagales</taxon>
        <taxon>Chitinophagaceae</taxon>
        <taxon>Phnomibacter</taxon>
    </lineage>
</organism>
<dbReference type="Gene3D" id="3.40.50.300">
    <property type="entry name" value="P-loop containing nucleotide triphosphate hydrolases"/>
    <property type="match status" value="2"/>
</dbReference>
<evidence type="ECO:0000256" key="4">
    <source>
        <dbReference type="ARBA" id="ARBA00022840"/>
    </source>
</evidence>
<dbReference type="InterPro" id="IPR044742">
    <property type="entry name" value="DEAD/DEAH_RhlB"/>
</dbReference>
<dbReference type="GO" id="GO:0003676">
    <property type="term" value="F:nucleic acid binding"/>
    <property type="evidence" value="ECO:0007669"/>
    <property type="project" value="InterPro"/>
</dbReference>
<evidence type="ECO:0000256" key="3">
    <source>
        <dbReference type="ARBA" id="ARBA00022806"/>
    </source>
</evidence>
<dbReference type="InterPro" id="IPR001650">
    <property type="entry name" value="Helicase_C-like"/>
</dbReference>
<keyword evidence="4 6" id="KW-0067">ATP-binding</keyword>
<dbReference type="GO" id="GO:0003724">
    <property type="term" value="F:RNA helicase activity"/>
    <property type="evidence" value="ECO:0007669"/>
    <property type="project" value="TreeGrafter"/>
</dbReference>
<proteinExistence type="inferred from homology"/>
<dbReference type="Pfam" id="PF00271">
    <property type="entry name" value="Helicase_C"/>
    <property type="match status" value="1"/>
</dbReference>
<dbReference type="CDD" id="cd18787">
    <property type="entry name" value="SF2_C_DEAD"/>
    <property type="match status" value="1"/>
</dbReference>
<dbReference type="GO" id="GO:0005524">
    <property type="term" value="F:ATP binding"/>
    <property type="evidence" value="ECO:0007669"/>
    <property type="project" value="UniProtKB-KW"/>
</dbReference>
<dbReference type="InterPro" id="IPR050079">
    <property type="entry name" value="DEAD_box_RNA_helicase"/>
</dbReference>
<dbReference type="InterPro" id="IPR027417">
    <property type="entry name" value="P-loop_NTPase"/>
</dbReference>
<dbReference type="Proteomes" id="UP000426027">
    <property type="component" value="Chromosome"/>
</dbReference>
<keyword evidence="1 6" id="KW-0547">Nucleotide-binding</keyword>
<dbReference type="PROSITE" id="PS51194">
    <property type="entry name" value="HELICASE_CTER"/>
    <property type="match status" value="1"/>
</dbReference>
<evidence type="ECO:0000256" key="2">
    <source>
        <dbReference type="ARBA" id="ARBA00022801"/>
    </source>
</evidence>
<dbReference type="SMART" id="SM00487">
    <property type="entry name" value="DEXDc"/>
    <property type="match status" value="1"/>
</dbReference>
<dbReference type="PROSITE" id="PS51192">
    <property type="entry name" value="HELICASE_ATP_BIND_1"/>
    <property type="match status" value="1"/>
</dbReference>
<dbReference type="SUPFAM" id="SSF52540">
    <property type="entry name" value="P-loop containing nucleoside triphosphate hydrolases"/>
    <property type="match status" value="1"/>
</dbReference>
<evidence type="ECO:0000256" key="6">
    <source>
        <dbReference type="RuleBase" id="RU000492"/>
    </source>
</evidence>
<accession>A0A6I6GCC9</accession>
<dbReference type="InterPro" id="IPR014001">
    <property type="entry name" value="Helicase_ATP-bd"/>
</dbReference>